<evidence type="ECO:0000313" key="9">
    <source>
        <dbReference type="Proteomes" id="UP000297725"/>
    </source>
</evidence>
<keyword evidence="3" id="KW-0804">Transcription</keyword>
<dbReference type="GO" id="GO:0000976">
    <property type="term" value="F:transcription cis-regulatory region binding"/>
    <property type="evidence" value="ECO:0007669"/>
    <property type="project" value="TreeGrafter"/>
</dbReference>
<evidence type="ECO:0000259" key="5">
    <source>
        <dbReference type="PROSITE" id="PS50977"/>
    </source>
</evidence>
<dbReference type="Pfam" id="PF00440">
    <property type="entry name" value="TetR_N"/>
    <property type="match status" value="1"/>
</dbReference>
<sequence>MTQMSLLNGGNRLNENKNETMKREKRAMILDTARGIFGQKGYANVTMADIVSACGISRGGLYLYFPSIEELFQEVVIDQSKQKFAIINQRVANQEPFEEIFTQYLDLQKTRLLNIDDSILVATYEYYNSHQETEQIAFQKSYVDYLTETIRELLMLGKAQGIILNDNIPQLADMFIMLLEGISIFKTFNQIDEEQINQQLSLLKQQLIYAY</sequence>
<evidence type="ECO:0000256" key="3">
    <source>
        <dbReference type="ARBA" id="ARBA00023163"/>
    </source>
</evidence>
<evidence type="ECO:0000256" key="1">
    <source>
        <dbReference type="ARBA" id="ARBA00023015"/>
    </source>
</evidence>
<accession>A0A4Z0D6Y3</accession>
<dbReference type="PANTHER" id="PTHR30055">
    <property type="entry name" value="HTH-TYPE TRANSCRIPTIONAL REGULATOR RUTR"/>
    <property type="match status" value="1"/>
</dbReference>
<feature type="domain" description="HTH tetR-type" evidence="5">
    <location>
        <begin position="23"/>
        <end position="83"/>
    </location>
</feature>
<keyword evidence="1" id="KW-0805">Transcription regulation</keyword>
<dbReference type="EMBL" id="CP038865">
    <property type="protein sequence ID" value="QCA28545.1"/>
    <property type="molecule type" value="Genomic_DNA"/>
</dbReference>
<evidence type="ECO:0000313" key="7">
    <source>
        <dbReference type="EMBL" id="TFZ40647.1"/>
    </source>
</evidence>
<evidence type="ECO:0000256" key="4">
    <source>
        <dbReference type="PROSITE-ProRule" id="PRU00335"/>
    </source>
</evidence>
<evidence type="ECO:0000256" key="2">
    <source>
        <dbReference type="ARBA" id="ARBA00023125"/>
    </source>
</evidence>
<keyword evidence="2 4" id="KW-0238">DNA-binding</keyword>
<dbReference type="SUPFAM" id="SSF46689">
    <property type="entry name" value="Homeodomain-like"/>
    <property type="match status" value="1"/>
</dbReference>
<feature type="DNA-binding region" description="H-T-H motif" evidence="4">
    <location>
        <begin position="46"/>
        <end position="65"/>
    </location>
</feature>
<dbReference type="KEGG" id="vac:E4Z98_04155"/>
<evidence type="ECO:0000313" key="6">
    <source>
        <dbReference type="EMBL" id="QCA28545.1"/>
    </source>
</evidence>
<dbReference type="AlphaFoldDB" id="A0A4Z0D6Y3"/>
<dbReference type="PRINTS" id="PR00455">
    <property type="entry name" value="HTHTETR"/>
</dbReference>
<dbReference type="Proteomes" id="UP000297725">
    <property type="component" value="Unassembled WGS sequence"/>
</dbReference>
<dbReference type="GO" id="GO:0003700">
    <property type="term" value="F:DNA-binding transcription factor activity"/>
    <property type="evidence" value="ECO:0007669"/>
    <property type="project" value="TreeGrafter"/>
</dbReference>
<dbReference type="Gene3D" id="1.10.10.60">
    <property type="entry name" value="Homeodomain-like"/>
    <property type="match status" value="1"/>
</dbReference>
<evidence type="ECO:0000313" key="8">
    <source>
        <dbReference type="Proteomes" id="UP000296883"/>
    </source>
</evidence>
<name>A0A4Z0D6Y3_9ENTE</name>
<dbReference type="InterPro" id="IPR050109">
    <property type="entry name" value="HTH-type_TetR-like_transc_reg"/>
</dbReference>
<reference evidence="7 9" key="1">
    <citation type="submission" date="2019-03" db="EMBL/GenBank/DDBJ databases">
        <title>Vagococcus sp. was isolated fron gut of Carduelis flavirostris.</title>
        <authorList>
            <person name="Ge Y."/>
        </authorList>
    </citation>
    <scope>NUCLEOTIDE SEQUENCE [LARGE SCALE GENOMIC DNA]</scope>
    <source>
        <strain evidence="7 9">CF-210</strain>
    </source>
</reference>
<accession>A0A7Z1Y9L9</accession>
<dbReference type="Gene3D" id="1.10.357.10">
    <property type="entry name" value="Tetracycline Repressor, domain 2"/>
    <property type="match status" value="1"/>
</dbReference>
<dbReference type="OrthoDB" id="9814703at2"/>
<dbReference type="InterPro" id="IPR009057">
    <property type="entry name" value="Homeodomain-like_sf"/>
</dbReference>
<gene>
    <name evidence="7" type="ORF">E4031_07620</name>
    <name evidence="6" type="ORF">E4Z98_04155</name>
</gene>
<keyword evidence="8" id="KW-1185">Reference proteome</keyword>
<dbReference type="EMBL" id="SRHU01000024">
    <property type="protein sequence ID" value="TFZ40647.1"/>
    <property type="molecule type" value="Genomic_DNA"/>
</dbReference>
<dbReference type="InterPro" id="IPR001647">
    <property type="entry name" value="HTH_TetR"/>
</dbReference>
<reference evidence="6 8" key="2">
    <citation type="journal article" date="2020" name="Int. J. Syst. Evol. Microbiol.">
        <title>Vagococcus xieshaowenii sp. nov., isolated from snow finch (Montifringilla taczanowskii) cloacal content.</title>
        <authorList>
            <person name="Ge Y."/>
            <person name="Yang J."/>
            <person name="Lai X.H."/>
            <person name="Zhang G."/>
            <person name="Jin D."/>
            <person name="Lu S."/>
            <person name="Wang B."/>
            <person name="Huang Y."/>
            <person name="Huang Y."/>
            <person name="Ren Z."/>
            <person name="Zhang X."/>
            <person name="Xu J."/>
        </authorList>
    </citation>
    <scope>NUCLEOTIDE SEQUENCE [LARGE SCALE GENOMIC DNA]</scope>
    <source>
        <strain evidence="6">Personal::cf-49</strain>
        <strain evidence="8">personal::cf-49</strain>
    </source>
</reference>
<dbReference type="Proteomes" id="UP000296883">
    <property type="component" value="Chromosome"/>
</dbReference>
<organism evidence="6 8">
    <name type="scientific">Vagococcus xieshaowenii</name>
    <dbReference type="NCBI Taxonomy" id="2562451"/>
    <lineage>
        <taxon>Bacteria</taxon>
        <taxon>Bacillati</taxon>
        <taxon>Bacillota</taxon>
        <taxon>Bacilli</taxon>
        <taxon>Lactobacillales</taxon>
        <taxon>Enterococcaceae</taxon>
        <taxon>Vagococcus</taxon>
    </lineage>
</organism>
<dbReference type="PROSITE" id="PS50977">
    <property type="entry name" value="HTH_TETR_2"/>
    <property type="match status" value="1"/>
</dbReference>
<protein>
    <submittedName>
        <fullName evidence="6">TetR/AcrR family transcriptional regulator</fullName>
    </submittedName>
</protein>
<proteinExistence type="predicted"/>
<dbReference type="PANTHER" id="PTHR30055:SF234">
    <property type="entry name" value="HTH-TYPE TRANSCRIPTIONAL REGULATOR BETI"/>
    <property type="match status" value="1"/>
</dbReference>